<proteinExistence type="predicted"/>
<accession>M5EUQ3</accession>
<sequence>MSATCYLGLHVTVTRQFSVGFRSSADFRQQKSRINEDPAEFDWKCLLRLTSRGEHSRALMGGERAQEMNYISAHHAQETSIYFATLACKKRQAVV</sequence>
<gene>
    <name evidence="1" type="ORF">MESS2_790021</name>
</gene>
<protein>
    <submittedName>
        <fullName evidence="1">Uncharacterized protein</fullName>
    </submittedName>
</protein>
<keyword evidence="2" id="KW-1185">Reference proteome</keyword>
<name>M5EUQ3_9HYPH</name>
<dbReference type="STRING" id="1297569.MESS2_790021"/>
<evidence type="ECO:0000313" key="1">
    <source>
        <dbReference type="EMBL" id="CCV08729.1"/>
    </source>
</evidence>
<evidence type="ECO:0000313" key="2">
    <source>
        <dbReference type="Proteomes" id="UP000012062"/>
    </source>
</evidence>
<dbReference type="AlphaFoldDB" id="M5EUQ3"/>
<dbReference type="EMBL" id="CAUM01000149">
    <property type="protein sequence ID" value="CCV08729.1"/>
    <property type="molecule type" value="Genomic_DNA"/>
</dbReference>
<dbReference type="Proteomes" id="UP000012062">
    <property type="component" value="Unassembled WGS sequence"/>
</dbReference>
<comment type="caution">
    <text evidence="1">The sequence shown here is derived from an EMBL/GenBank/DDBJ whole genome shotgun (WGS) entry which is preliminary data.</text>
</comment>
<organism evidence="1 2">
    <name type="scientific">Mesorhizobium metallidurans STM 2683</name>
    <dbReference type="NCBI Taxonomy" id="1297569"/>
    <lineage>
        <taxon>Bacteria</taxon>
        <taxon>Pseudomonadati</taxon>
        <taxon>Pseudomonadota</taxon>
        <taxon>Alphaproteobacteria</taxon>
        <taxon>Hyphomicrobiales</taxon>
        <taxon>Phyllobacteriaceae</taxon>
        <taxon>Mesorhizobium</taxon>
    </lineage>
</organism>
<reference evidence="1 2" key="1">
    <citation type="submission" date="2013-02" db="EMBL/GenBank/DDBJ databases">
        <authorList>
            <person name="Genoscope - CEA"/>
        </authorList>
    </citation>
    <scope>NUCLEOTIDE SEQUENCE [LARGE SCALE GENOMIC DNA]</scope>
    <source>
        <strain evidence="1 2">STM 2683</strain>
    </source>
</reference>